<evidence type="ECO:0000313" key="8">
    <source>
        <dbReference type="EMBL" id="MDO0824377.1"/>
    </source>
</evidence>
<keyword evidence="3 6" id="KW-1133">Transmembrane helix</keyword>
<evidence type="ECO:0000256" key="1">
    <source>
        <dbReference type="ARBA" id="ARBA00004141"/>
    </source>
</evidence>
<feature type="transmembrane region" description="Helical" evidence="6">
    <location>
        <begin position="155"/>
        <end position="172"/>
    </location>
</feature>
<keyword evidence="9" id="KW-1185">Reference proteome</keyword>
<dbReference type="InterPro" id="IPR028055">
    <property type="entry name" value="YidC/Oxa/ALB_C"/>
</dbReference>
<name>A0ABT8QST1_9FIRM</name>
<gene>
    <name evidence="8" type="primary">yidC</name>
    <name evidence="8" type="ORF">M8H41_16160</name>
</gene>
<dbReference type="NCBIfam" id="TIGR03592">
    <property type="entry name" value="yidC_oxa1_cterm"/>
    <property type="match status" value="1"/>
</dbReference>
<dbReference type="InterPro" id="IPR001708">
    <property type="entry name" value="YidC/ALB3/OXA1/COX18"/>
</dbReference>
<feature type="transmembrane region" description="Helical" evidence="6">
    <location>
        <begin position="88"/>
        <end position="111"/>
    </location>
</feature>
<evidence type="ECO:0000256" key="5">
    <source>
        <dbReference type="RuleBase" id="RU003945"/>
    </source>
</evidence>
<accession>A0ABT8QST1</accession>
<protein>
    <submittedName>
        <fullName evidence="8">Membrane protein insertase YidC</fullName>
    </submittedName>
</protein>
<reference evidence="8" key="1">
    <citation type="submission" date="2022-05" db="EMBL/GenBank/DDBJ databases">
        <title>Expanded diversity of anoxic marine methylotrophy in a Black Sea sulfate reducing microorganism.</title>
        <authorList>
            <person name="Fischer P.Q."/>
            <person name="Stams A.J.M."/>
            <person name="Villanueva L."/>
            <person name="Sousa D.Z."/>
        </authorList>
    </citation>
    <scope>NUCLEOTIDE SEQUENCE</scope>
    <source>
        <strain evidence="8">P130</strain>
    </source>
</reference>
<comment type="subcellular location">
    <subcellularLocation>
        <location evidence="1 5">Membrane</location>
        <topology evidence="1 5">Multi-pass membrane protein</topology>
    </subcellularLocation>
</comment>
<proteinExistence type="inferred from homology"/>
<sequence length="216" mass="24191">MYILTSTFTHLLANLITVTGDWFIAVALITLSIKLLLFPLSVKQQRTQLLTANLNQAKAMLTRKFHNQTEKVNSELLKIASKYKINPISSIVTLLVQAPVFFSLYFSVINLSTSVGSILVPWVSSLHTIDNLHVLPIVACLFQGLSGISTENRNLLMFILPATIGVVFLWKAPVALSAYWIVNSTIRLVEIKIFSLKPIRRRLFNIPSPEEMVKGI</sequence>
<dbReference type="PRINTS" id="PR00701">
    <property type="entry name" value="60KDINNERMP"/>
</dbReference>
<dbReference type="Pfam" id="PF02096">
    <property type="entry name" value="60KD_IMP"/>
    <property type="match status" value="1"/>
</dbReference>
<keyword evidence="2 5" id="KW-0812">Transmembrane</keyword>
<dbReference type="PANTHER" id="PTHR12428:SF65">
    <property type="entry name" value="CYTOCHROME C OXIDASE ASSEMBLY PROTEIN COX18, MITOCHONDRIAL"/>
    <property type="match status" value="1"/>
</dbReference>
<evidence type="ECO:0000259" key="7">
    <source>
        <dbReference type="Pfam" id="PF02096"/>
    </source>
</evidence>
<dbReference type="RefSeq" id="WP_302049326.1">
    <property type="nucleotide sequence ID" value="NZ_JAMJEV010000013.1"/>
</dbReference>
<feature type="domain" description="Membrane insertase YidC/Oxa/ALB C-terminal" evidence="7">
    <location>
        <begin position="22"/>
        <end position="190"/>
    </location>
</feature>
<organism evidence="8 9">
    <name type="scientific">Desulfosporosinus nitroreducens</name>
    <dbReference type="NCBI Taxonomy" id="2018668"/>
    <lineage>
        <taxon>Bacteria</taxon>
        <taxon>Bacillati</taxon>
        <taxon>Bacillota</taxon>
        <taxon>Clostridia</taxon>
        <taxon>Eubacteriales</taxon>
        <taxon>Desulfitobacteriaceae</taxon>
        <taxon>Desulfosporosinus</taxon>
    </lineage>
</organism>
<evidence type="ECO:0000313" key="9">
    <source>
        <dbReference type="Proteomes" id="UP001176021"/>
    </source>
</evidence>
<evidence type="ECO:0000256" key="2">
    <source>
        <dbReference type="ARBA" id="ARBA00022692"/>
    </source>
</evidence>
<evidence type="ECO:0000256" key="3">
    <source>
        <dbReference type="ARBA" id="ARBA00022989"/>
    </source>
</evidence>
<comment type="similarity">
    <text evidence="5">Belongs to the OXA1/ALB3/YidC family.</text>
</comment>
<dbReference type="Proteomes" id="UP001176021">
    <property type="component" value="Unassembled WGS sequence"/>
</dbReference>
<comment type="caution">
    <text evidence="8">The sequence shown here is derived from an EMBL/GenBank/DDBJ whole genome shotgun (WGS) entry which is preliminary data.</text>
</comment>
<dbReference type="PANTHER" id="PTHR12428">
    <property type="entry name" value="OXA1"/>
    <property type="match status" value="1"/>
</dbReference>
<evidence type="ECO:0000256" key="4">
    <source>
        <dbReference type="ARBA" id="ARBA00023136"/>
    </source>
</evidence>
<dbReference type="EMBL" id="JAMJEV010000013">
    <property type="protein sequence ID" value="MDO0824377.1"/>
    <property type="molecule type" value="Genomic_DNA"/>
</dbReference>
<keyword evidence="4 6" id="KW-0472">Membrane</keyword>
<evidence type="ECO:0000256" key="6">
    <source>
        <dbReference type="SAM" id="Phobius"/>
    </source>
</evidence>
<feature type="transmembrane region" description="Helical" evidence="6">
    <location>
        <begin position="12"/>
        <end position="37"/>
    </location>
</feature>